<evidence type="ECO:0000256" key="10">
    <source>
        <dbReference type="SAM" id="MobiDB-lite"/>
    </source>
</evidence>
<dbReference type="GO" id="GO:0006935">
    <property type="term" value="P:chemotaxis"/>
    <property type="evidence" value="ECO:0007669"/>
    <property type="project" value="UniProtKB-KW"/>
</dbReference>
<dbReference type="SMART" id="SM00304">
    <property type="entry name" value="HAMP"/>
    <property type="match status" value="1"/>
</dbReference>
<dbReference type="SUPFAM" id="SSF58104">
    <property type="entry name" value="Methyl-accepting chemotaxis protein (MCP) signaling domain"/>
    <property type="match status" value="1"/>
</dbReference>
<organism evidence="14 15">
    <name type="scientific">Candidatus Thalassospirochaeta sargassi</name>
    <dbReference type="NCBI Taxonomy" id="3119039"/>
    <lineage>
        <taxon>Bacteria</taxon>
        <taxon>Pseudomonadati</taxon>
        <taxon>Spirochaetota</taxon>
        <taxon>Spirochaetia</taxon>
        <taxon>Spirochaetales</taxon>
        <taxon>Spirochaetaceae</taxon>
        <taxon>Candidatus Thalassospirochaeta</taxon>
    </lineage>
</organism>
<dbReference type="PANTHER" id="PTHR43531">
    <property type="entry name" value="PROTEIN ICFG"/>
    <property type="match status" value="1"/>
</dbReference>
<dbReference type="CDD" id="cd12912">
    <property type="entry name" value="PDC2_MCP_like"/>
    <property type="match status" value="1"/>
</dbReference>
<feature type="compositionally biased region" description="Acidic residues" evidence="10">
    <location>
        <begin position="666"/>
        <end position="675"/>
    </location>
</feature>
<accession>A0AAJ1IG29</accession>
<dbReference type="InterPro" id="IPR029151">
    <property type="entry name" value="Sensor-like_sf"/>
</dbReference>
<name>A0AAJ1IG29_9SPIO</name>
<dbReference type="Pfam" id="PF00672">
    <property type="entry name" value="HAMP"/>
    <property type="match status" value="1"/>
</dbReference>
<feature type="coiled-coil region" evidence="9">
    <location>
        <begin position="561"/>
        <end position="599"/>
    </location>
</feature>
<evidence type="ECO:0000256" key="8">
    <source>
        <dbReference type="PROSITE-ProRule" id="PRU00284"/>
    </source>
</evidence>
<evidence type="ECO:0000256" key="9">
    <source>
        <dbReference type="SAM" id="Coils"/>
    </source>
</evidence>
<dbReference type="PRINTS" id="PR00260">
    <property type="entry name" value="CHEMTRNSDUCR"/>
</dbReference>
<keyword evidence="2" id="KW-1003">Cell membrane</keyword>
<feature type="domain" description="HAMP" evidence="13">
    <location>
        <begin position="318"/>
        <end position="370"/>
    </location>
</feature>
<dbReference type="AlphaFoldDB" id="A0AAJ1IG29"/>
<comment type="subcellular location">
    <subcellularLocation>
        <location evidence="1">Cell membrane</location>
        <topology evidence="1">Multi-pass membrane protein</topology>
    </subcellularLocation>
</comment>
<evidence type="ECO:0000256" key="3">
    <source>
        <dbReference type="ARBA" id="ARBA00022500"/>
    </source>
</evidence>
<gene>
    <name evidence="14" type="ORF">PQJ61_02065</name>
</gene>
<evidence type="ECO:0000313" key="14">
    <source>
        <dbReference type="EMBL" id="MDC7225531.1"/>
    </source>
</evidence>
<comment type="caution">
    <text evidence="14">The sequence shown here is derived from an EMBL/GenBank/DDBJ whole genome shotgun (WGS) entry which is preliminary data.</text>
</comment>
<dbReference type="InterPro" id="IPR003660">
    <property type="entry name" value="HAMP_dom"/>
</dbReference>
<keyword evidence="6 11" id="KW-0472">Membrane</keyword>
<dbReference type="Pfam" id="PF02743">
    <property type="entry name" value="dCache_1"/>
    <property type="match status" value="1"/>
</dbReference>
<keyword evidence="9" id="KW-0175">Coiled coil</keyword>
<dbReference type="InterPro" id="IPR004090">
    <property type="entry name" value="Chemotax_Me-accpt_rcpt"/>
</dbReference>
<protein>
    <submittedName>
        <fullName evidence="14">Methyl-accepting chemotaxis protein</fullName>
    </submittedName>
</protein>
<evidence type="ECO:0000313" key="15">
    <source>
        <dbReference type="Proteomes" id="UP001221217"/>
    </source>
</evidence>
<feature type="transmembrane region" description="Helical" evidence="11">
    <location>
        <begin position="298"/>
        <end position="316"/>
    </location>
</feature>
<dbReference type="Gene3D" id="3.30.450.20">
    <property type="entry name" value="PAS domain"/>
    <property type="match status" value="1"/>
</dbReference>
<evidence type="ECO:0000256" key="5">
    <source>
        <dbReference type="ARBA" id="ARBA00022989"/>
    </source>
</evidence>
<dbReference type="FunFam" id="1.10.287.950:FF:000001">
    <property type="entry name" value="Methyl-accepting chemotaxis sensory transducer"/>
    <property type="match status" value="1"/>
</dbReference>
<dbReference type="InterPro" id="IPR033479">
    <property type="entry name" value="dCache_1"/>
</dbReference>
<dbReference type="InterPro" id="IPR051310">
    <property type="entry name" value="MCP_chemotaxis"/>
</dbReference>
<dbReference type="PROSITE" id="PS50885">
    <property type="entry name" value="HAMP"/>
    <property type="match status" value="1"/>
</dbReference>
<dbReference type="Pfam" id="PF00015">
    <property type="entry name" value="MCPsignal"/>
    <property type="match status" value="1"/>
</dbReference>
<evidence type="ECO:0000256" key="6">
    <source>
        <dbReference type="ARBA" id="ARBA00023136"/>
    </source>
</evidence>
<dbReference type="SMART" id="SM00283">
    <property type="entry name" value="MA"/>
    <property type="match status" value="1"/>
</dbReference>
<keyword evidence="3" id="KW-0145">Chemotaxis</keyword>
<comment type="similarity">
    <text evidence="7">Belongs to the methyl-accepting chemotaxis (MCP) protein family.</text>
</comment>
<dbReference type="Proteomes" id="UP001221217">
    <property type="component" value="Unassembled WGS sequence"/>
</dbReference>
<dbReference type="Gene3D" id="1.10.287.950">
    <property type="entry name" value="Methyl-accepting chemotaxis protein"/>
    <property type="match status" value="1"/>
</dbReference>
<dbReference type="GO" id="GO:0005886">
    <property type="term" value="C:plasma membrane"/>
    <property type="evidence" value="ECO:0007669"/>
    <property type="project" value="UniProtKB-SubCell"/>
</dbReference>
<keyword evidence="4 11" id="KW-0812">Transmembrane</keyword>
<evidence type="ECO:0000256" key="4">
    <source>
        <dbReference type="ARBA" id="ARBA00022692"/>
    </source>
</evidence>
<dbReference type="PANTHER" id="PTHR43531:SF11">
    <property type="entry name" value="METHYL-ACCEPTING CHEMOTAXIS PROTEIN 3"/>
    <property type="match status" value="1"/>
</dbReference>
<evidence type="ECO:0000256" key="7">
    <source>
        <dbReference type="ARBA" id="ARBA00029447"/>
    </source>
</evidence>
<dbReference type="CDD" id="cd06225">
    <property type="entry name" value="HAMP"/>
    <property type="match status" value="1"/>
</dbReference>
<evidence type="ECO:0000259" key="12">
    <source>
        <dbReference type="PROSITE" id="PS50111"/>
    </source>
</evidence>
<evidence type="ECO:0000259" key="13">
    <source>
        <dbReference type="PROSITE" id="PS50885"/>
    </source>
</evidence>
<feature type="region of interest" description="Disordered" evidence="10">
    <location>
        <begin position="612"/>
        <end position="675"/>
    </location>
</feature>
<evidence type="ECO:0000256" key="1">
    <source>
        <dbReference type="ARBA" id="ARBA00004651"/>
    </source>
</evidence>
<reference evidence="14 15" key="1">
    <citation type="submission" date="2022-12" db="EMBL/GenBank/DDBJ databases">
        <title>Metagenome assembled genome from gulf of manar.</title>
        <authorList>
            <person name="Kohli P."/>
            <person name="Pk S."/>
            <person name="Venkata Ramana C."/>
            <person name="Sasikala C."/>
        </authorList>
    </citation>
    <scope>NUCLEOTIDE SEQUENCE [LARGE SCALE GENOMIC DNA]</scope>
    <source>
        <strain evidence="14">JB008</strain>
    </source>
</reference>
<dbReference type="SUPFAM" id="SSF103190">
    <property type="entry name" value="Sensory domain-like"/>
    <property type="match status" value="1"/>
</dbReference>
<keyword evidence="5 11" id="KW-1133">Transmembrane helix</keyword>
<dbReference type="InterPro" id="IPR004089">
    <property type="entry name" value="MCPsignal_dom"/>
</dbReference>
<dbReference type="EMBL" id="JAQQAL010000007">
    <property type="protein sequence ID" value="MDC7225531.1"/>
    <property type="molecule type" value="Genomic_DNA"/>
</dbReference>
<dbReference type="PROSITE" id="PS50111">
    <property type="entry name" value="CHEMOTAXIS_TRANSDUC_2"/>
    <property type="match status" value="1"/>
</dbReference>
<dbReference type="GO" id="GO:0007165">
    <property type="term" value="P:signal transduction"/>
    <property type="evidence" value="ECO:0007669"/>
    <property type="project" value="UniProtKB-KW"/>
</dbReference>
<keyword evidence="8" id="KW-0807">Transducer</keyword>
<proteinExistence type="inferred from homology"/>
<evidence type="ECO:0000256" key="11">
    <source>
        <dbReference type="SAM" id="Phobius"/>
    </source>
</evidence>
<dbReference type="GO" id="GO:0004888">
    <property type="term" value="F:transmembrane signaling receptor activity"/>
    <property type="evidence" value="ECO:0007669"/>
    <property type="project" value="InterPro"/>
</dbReference>
<feature type="domain" description="Methyl-accepting transducer" evidence="12">
    <location>
        <begin position="375"/>
        <end position="590"/>
    </location>
</feature>
<dbReference type="CDD" id="cd12914">
    <property type="entry name" value="PDC1_DGC_like"/>
    <property type="match status" value="1"/>
</dbReference>
<sequence>MFRNFNIGKKLVLIGAIILLVPIAAIGYISVQRASEGLRDLENEQLEKRTSEIALSIRNILKSEERMALDIAGRRETKAALLNYRENGYGDPWFDYEISEILEDFVSVEGLGDNYMGINIINPEGQVIAASSDNRIGLDLSERSYFLNAIKGSVNIGEPAISSANGKPFFAVAAPVFADGTDIIGAVALIIELDFLWPLVKDSKVGQTGYTFVTDADSLILSHPDPALIFETSLDDLEGMEEITRRFKNGESGYDNYLYNGESKTAGIAIVPDVNWGVFLTIPDDEYLMPVILVRNSVFIVAIISFIIAISIYIIFSRTLSVPIKKSVKFAVDISEGILYSDIDIERNDEIGQLTASLKNMRDKLRHIVGNVYQASIQVTEGSEQLAQNAEMLSQGATEQAANAEEVAASVEEMGSNIHQNTDNASETERISSQAALDAEDGGAAVIDAVNAMNEIAEKIKIVGEIARQTNLLSLNAAIEAARAGEHGKGFAVVAAEVGKLASTSQNAASEILELANQSVHKADNAGSRINAIVPDIRRIADLIAEISASSSEQNTGAAQINEAMNQLDQVIQENAASAEEASSMSEELTAQAQQLRELITFFKLDENQRGTTVQRSTAGPADGYAVQRQVSGQPSPAVRPQEKSPQLKIEAAQSVEPAEPNPSDDVLDSDFIEF</sequence>
<evidence type="ECO:0000256" key="2">
    <source>
        <dbReference type="ARBA" id="ARBA00022475"/>
    </source>
</evidence>